<name>A0A9P0MEC3_ACAOB</name>
<gene>
    <name evidence="1" type="ORF">ACAOBT_LOCUS31784</name>
</gene>
<sequence>MSLKIRIPVNLLLLLGGYPREYENKDMLILLPFSPKQDLHTFTLCFR</sequence>
<reference evidence="1" key="1">
    <citation type="submission" date="2022-03" db="EMBL/GenBank/DDBJ databases">
        <authorList>
            <person name="Sayadi A."/>
        </authorList>
    </citation>
    <scope>NUCLEOTIDE SEQUENCE</scope>
</reference>
<evidence type="ECO:0000313" key="2">
    <source>
        <dbReference type="Proteomes" id="UP001152888"/>
    </source>
</evidence>
<accession>A0A9P0MEC3</accession>
<organism evidence="1 2">
    <name type="scientific">Acanthoscelides obtectus</name>
    <name type="common">Bean weevil</name>
    <name type="synonym">Bruchus obtectus</name>
    <dbReference type="NCBI Taxonomy" id="200917"/>
    <lineage>
        <taxon>Eukaryota</taxon>
        <taxon>Metazoa</taxon>
        <taxon>Ecdysozoa</taxon>
        <taxon>Arthropoda</taxon>
        <taxon>Hexapoda</taxon>
        <taxon>Insecta</taxon>
        <taxon>Pterygota</taxon>
        <taxon>Neoptera</taxon>
        <taxon>Endopterygota</taxon>
        <taxon>Coleoptera</taxon>
        <taxon>Polyphaga</taxon>
        <taxon>Cucujiformia</taxon>
        <taxon>Chrysomeloidea</taxon>
        <taxon>Chrysomelidae</taxon>
        <taxon>Bruchinae</taxon>
        <taxon>Bruchini</taxon>
        <taxon>Acanthoscelides</taxon>
    </lineage>
</organism>
<dbReference type="AlphaFoldDB" id="A0A9P0MEC3"/>
<protein>
    <submittedName>
        <fullName evidence="1">Uncharacterized protein</fullName>
    </submittedName>
</protein>
<evidence type="ECO:0000313" key="1">
    <source>
        <dbReference type="EMBL" id="CAH2010797.1"/>
    </source>
</evidence>
<comment type="caution">
    <text evidence="1">The sequence shown here is derived from an EMBL/GenBank/DDBJ whole genome shotgun (WGS) entry which is preliminary data.</text>
</comment>
<keyword evidence="2" id="KW-1185">Reference proteome</keyword>
<dbReference type="EMBL" id="CAKOFQ010008007">
    <property type="protein sequence ID" value="CAH2010797.1"/>
    <property type="molecule type" value="Genomic_DNA"/>
</dbReference>
<dbReference type="Proteomes" id="UP001152888">
    <property type="component" value="Unassembled WGS sequence"/>
</dbReference>
<proteinExistence type="predicted"/>